<evidence type="ECO:0000313" key="2">
    <source>
        <dbReference type="EMBL" id="RKQ88844.1"/>
    </source>
</evidence>
<sequence>MEYKNNGHIRVFLVGHAISPNRGSEPGNTWNWAWELSKYTNVDVFAYPQHRKEIEKFILEHPRNNLRFHWVTLDNFDPWHPEKGESGLRFHYILWLRKVYKIIKNLIDNMQEPIVVHQVSWSTVSTPPPILQGVPIVWGPVSGGQVAPASFRDFFGNAWPKEMVRSWRVSFYPLILGWGRRVSSLPLILAVNRETEALLRKAGAKRVEFFLDCGVPSGFGLPKPQEVARPPGPLRLLWAGRLDFIKALPLVLMALRRVRVPVELLVAGDGPLKLQWQSAVQRLGLSDKVRFLGRIPWDKMKEVFQEAHAFVFTSLRDGFGCVVLEAMSFGLPVITLDHQGVGTFLPADAAIKVPVRTPEETFQAISEGIERLALDEDLRLRMSREAWRFAQEERWDRRAERMLALYEEVLSHAHRRV</sequence>
<comment type="caution">
    <text evidence="2">The sequence shown here is derived from an EMBL/GenBank/DDBJ whole genome shotgun (WGS) entry which is preliminary data.</text>
</comment>
<dbReference type="SUPFAM" id="SSF53756">
    <property type="entry name" value="UDP-Glycosyltransferase/glycogen phosphorylase"/>
    <property type="match status" value="1"/>
</dbReference>
<feature type="domain" description="Glycosyl transferase family 1" evidence="1">
    <location>
        <begin position="225"/>
        <end position="386"/>
    </location>
</feature>
<dbReference type="Pfam" id="PF00534">
    <property type="entry name" value="Glycos_transf_1"/>
    <property type="match status" value="1"/>
</dbReference>
<name>A0A660L6J3_9BACL</name>
<accession>A0A660L6J3</accession>
<dbReference type="Proteomes" id="UP000267019">
    <property type="component" value="Unassembled WGS sequence"/>
</dbReference>
<organism evidence="2 3">
    <name type="scientific">Brockia lithotrophica</name>
    <dbReference type="NCBI Taxonomy" id="933949"/>
    <lineage>
        <taxon>Bacteria</taxon>
        <taxon>Bacillati</taxon>
        <taxon>Bacillota</taxon>
        <taxon>Bacilli</taxon>
        <taxon>Bacillales</taxon>
        <taxon>Bacillales Family X. Incertae Sedis</taxon>
        <taxon>Brockia</taxon>
    </lineage>
</organism>
<evidence type="ECO:0000313" key="3">
    <source>
        <dbReference type="Proteomes" id="UP000267019"/>
    </source>
</evidence>
<proteinExistence type="predicted"/>
<dbReference type="EMBL" id="RBIJ01000001">
    <property type="protein sequence ID" value="RKQ88844.1"/>
    <property type="molecule type" value="Genomic_DNA"/>
</dbReference>
<keyword evidence="3" id="KW-1185">Reference proteome</keyword>
<dbReference type="InterPro" id="IPR001296">
    <property type="entry name" value="Glyco_trans_1"/>
</dbReference>
<dbReference type="OrthoDB" id="9802525at2"/>
<keyword evidence="2" id="KW-0808">Transferase</keyword>
<protein>
    <submittedName>
        <fullName evidence="2">Glycosyltransferase involved in cell wall biosynthesis</fullName>
    </submittedName>
</protein>
<dbReference type="GO" id="GO:0016757">
    <property type="term" value="F:glycosyltransferase activity"/>
    <property type="evidence" value="ECO:0007669"/>
    <property type="project" value="InterPro"/>
</dbReference>
<reference evidence="2 3" key="1">
    <citation type="submission" date="2018-10" db="EMBL/GenBank/DDBJ databases">
        <title>Genomic Encyclopedia of Type Strains, Phase IV (KMG-IV): sequencing the most valuable type-strain genomes for metagenomic binning, comparative biology and taxonomic classification.</title>
        <authorList>
            <person name="Goeker M."/>
        </authorList>
    </citation>
    <scope>NUCLEOTIDE SEQUENCE [LARGE SCALE GENOMIC DNA]</scope>
    <source>
        <strain evidence="2 3">DSM 22653</strain>
    </source>
</reference>
<dbReference type="InterPro" id="IPR050194">
    <property type="entry name" value="Glycosyltransferase_grp1"/>
</dbReference>
<dbReference type="RefSeq" id="WP_147401970.1">
    <property type="nucleotide sequence ID" value="NZ_RBIJ01000001.1"/>
</dbReference>
<dbReference type="CDD" id="cd03801">
    <property type="entry name" value="GT4_PimA-like"/>
    <property type="match status" value="1"/>
</dbReference>
<evidence type="ECO:0000259" key="1">
    <source>
        <dbReference type="Pfam" id="PF00534"/>
    </source>
</evidence>
<dbReference type="AlphaFoldDB" id="A0A660L6J3"/>
<dbReference type="PANTHER" id="PTHR45947">
    <property type="entry name" value="SULFOQUINOVOSYL TRANSFERASE SQD2"/>
    <property type="match status" value="1"/>
</dbReference>
<gene>
    <name evidence="2" type="ORF">C7438_0489</name>
</gene>
<dbReference type="PANTHER" id="PTHR45947:SF3">
    <property type="entry name" value="SULFOQUINOVOSYL TRANSFERASE SQD2"/>
    <property type="match status" value="1"/>
</dbReference>
<dbReference type="Gene3D" id="3.40.50.2000">
    <property type="entry name" value="Glycogen Phosphorylase B"/>
    <property type="match status" value="2"/>
</dbReference>